<evidence type="ECO:0000313" key="2">
    <source>
        <dbReference type="Proteomes" id="UP001274571"/>
    </source>
</evidence>
<sequence>MKFDVVESVKSLLGIEEGSNVELVFDNIGSVAHSGENTMESIQNIANTEIGISTLGRHLIDFFNLTSLIKEEQPI</sequence>
<reference evidence="1" key="1">
    <citation type="submission" date="2023-11" db="EMBL/GenBank/DDBJ databases">
        <title>Genome Sequence of Bacillus thuringiensis stain BLB 30AF.</title>
        <authorList>
            <person name="Farhat A."/>
        </authorList>
    </citation>
    <scope>NUCLEOTIDE SEQUENCE</scope>
    <source>
        <strain evidence="1">BLB30AF</strain>
    </source>
</reference>
<name>A0AAW9GL20_BACTU</name>
<accession>A0AAW9GL20</accession>
<dbReference type="Proteomes" id="UP001274571">
    <property type="component" value="Unassembled WGS sequence"/>
</dbReference>
<organism evidence="1 2">
    <name type="scientific">Bacillus thuringiensis</name>
    <dbReference type="NCBI Taxonomy" id="1428"/>
    <lineage>
        <taxon>Bacteria</taxon>
        <taxon>Bacillati</taxon>
        <taxon>Bacillota</taxon>
        <taxon>Bacilli</taxon>
        <taxon>Bacillales</taxon>
        <taxon>Bacillaceae</taxon>
        <taxon>Bacillus</taxon>
        <taxon>Bacillus cereus group</taxon>
    </lineage>
</organism>
<evidence type="ECO:0000313" key="1">
    <source>
        <dbReference type="EMBL" id="MDY0855013.1"/>
    </source>
</evidence>
<dbReference type="EMBL" id="JAXCMD010000017">
    <property type="protein sequence ID" value="MDY0855013.1"/>
    <property type="molecule type" value="Genomic_DNA"/>
</dbReference>
<protein>
    <submittedName>
        <fullName evidence="1">Uncharacterized protein</fullName>
    </submittedName>
</protein>
<dbReference type="RefSeq" id="WP_320483871.1">
    <property type="nucleotide sequence ID" value="NZ_JAXCMD010000017.1"/>
</dbReference>
<comment type="caution">
    <text evidence="1">The sequence shown here is derived from an EMBL/GenBank/DDBJ whole genome shotgun (WGS) entry which is preliminary data.</text>
</comment>
<proteinExistence type="predicted"/>
<gene>
    <name evidence="1" type="ORF">SOH20_29825</name>
</gene>
<dbReference type="AlphaFoldDB" id="A0AAW9GL20"/>